<feature type="domain" description="Alpha-L-rhamnosidase C-terminal" evidence="7">
    <location>
        <begin position="770"/>
        <end position="842"/>
    </location>
</feature>
<dbReference type="InterPro" id="IPR008902">
    <property type="entry name" value="Rhamnosid_concanavalin"/>
</dbReference>
<protein>
    <recommendedName>
        <fullName evidence="2">alpha-L-rhamnosidase</fullName>
        <ecNumber evidence="2">3.2.1.40</ecNumber>
    </recommendedName>
</protein>
<dbReference type="GO" id="GO:0016787">
    <property type="term" value="F:hydrolase activity"/>
    <property type="evidence" value="ECO:0007669"/>
    <property type="project" value="UniProtKB-KW"/>
</dbReference>
<evidence type="ECO:0000313" key="8">
    <source>
        <dbReference type="EMBL" id="GAA1836398.1"/>
    </source>
</evidence>
<evidence type="ECO:0000313" key="9">
    <source>
        <dbReference type="Proteomes" id="UP001501746"/>
    </source>
</evidence>
<dbReference type="InterPro" id="IPR008928">
    <property type="entry name" value="6-hairpin_glycosidase_sf"/>
</dbReference>
<dbReference type="PANTHER" id="PTHR33307:SF6">
    <property type="entry name" value="ALPHA-RHAMNOSIDASE (EUROFUNG)-RELATED"/>
    <property type="match status" value="1"/>
</dbReference>
<evidence type="ECO:0000259" key="4">
    <source>
        <dbReference type="Pfam" id="PF05592"/>
    </source>
</evidence>
<dbReference type="RefSeq" id="WP_157428693.1">
    <property type="nucleotide sequence ID" value="NZ_BAAANK010000005.1"/>
</dbReference>
<comment type="catalytic activity">
    <reaction evidence="1">
        <text>Hydrolysis of terminal non-reducing alpha-L-rhamnose residues in alpha-L-rhamnosides.</text>
        <dbReference type="EC" id="3.2.1.40"/>
    </reaction>
</comment>
<dbReference type="Pfam" id="PF17390">
    <property type="entry name" value="Bac_rhamnosid_C"/>
    <property type="match status" value="1"/>
</dbReference>
<dbReference type="PIRSF" id="PIRSF010631">
    <property type="entry name" value="A-rhamnsds"/>
    <property type="match status" value="1"/>
</dbReference>
<dbReference type="Gene3D" id="2.60.420.10">
    <property type="entry name" value="Maltose phosphorylase, domain 3"/>
    <property type="match status" value="1"/>
</dbReference>
<evidence type="ECO:0000256" key="3">
    <source>
        <dbReference type="ARBA" id="ARBA00022801"/>
    </source>
</evidence>
<dbReference type="InterPro" id="IPR013737">
    <property type="entry name" value="Bac_rhamnosid_N"/>
</dbReference>
<evidence type="ECO:0000256" key="1">
    <source>
        <dbReference type="ARBA" id="ARBA00001445"/>
    </source>
</evidence>
<dbReference type="Pfam" id="PF25788">
    <property type="entry name" value="Ig_Rha78A_N"/>
    <property type="match status" value="1"/>
</dbReference>
<dbReference type="InterPro" id="IPR013783">
    <property type="entry name" value="Ig-like_fold"/>
</dbReference>
<dbReference type="InterPro" id="IPR012341">
    <property type="entry name" value="6hp_glycosidase-like_sf"/>
</dbReference>
<dbReference type="Pfam" id="PF17389">
    <property type="entry name" value="Bac_rhamnosid6H"/>
    <property type="match status" value="1"/>
</dbReference>
<dbReference type="SUPFAM" id="SSF48208">
    <property type="entry name" value="Six-hairpin glycosidases"/>
    <property type="match status" value="1"/>
</dbReference>
<comment type="caution">
    <text evidence="8">The sequence shown here is derived from an EMBL/GenBank/DDBJ whole genome shotgun (WGS) entry which is preliminary data.</text>
</comment>
<feature type="domain" description="Bacterial alpha-L-rhamnosidase N-terminal" evidence="5">
    <location>
        <begin position="140"/>
        <end position="309"/>
    </location>
</feature>
<dbReference type="Proteomes" id="UP001501746">
    <property type="component" value="Unassembled WGS sequence"/>
</dbReference>
<name>A0ABN2MTC6_9MICO</name>
<dbReference type="Gene3D" id="2.60.40.10">
    <property type="entry name" value="Immunoglobulins"/>
    <property type="match status" value="1"/>
</dbReference>
<dbReference type="Pfam" id="PF08531">
    <property type="entry name" value="Bac_rhamnosid_N"/>
    <property type="match status" value="1"/>
</dbReference>
<keyword evidence="3 8" id="KW-0378">Hydrolase</keyword>
<dbReference type="Gene3D" id="2.60.120.260">
    <property type="entry name" value="Galactose-binding domain-like"/>
    <property type="match status" value="2"/>
</dbReference>
<reference evidence="8 9" key="1">
    <citation type="journal article" date="2019" name="Int. J. Syst. Evol. Microbiol.">
        <title>The Global Catalogue of Microorganisms (GCM) 10K type strain sequencing project: providing services to taxonomists for standard genome sequencing and annotation.</title>
        <authorList>
            <consortium name="The Broad Institute Genomics Platform"/>
            <consortium name="The Broad Institute Genome Sequencing Center for Infectious Disease"/>
            <person name="Wu L."/>
            <person name="Ma J."/>
        </authorList>
    </citation>
    <scope>NUCLEOTIDE SEQUENCE [LARGE SCALE GENOMIC DNA]</scope>
    <source>
        <strain evidence="8 9">JCM 14323</strain>
    </source>
</reference>
<dbReference type="EC" id="3.2.1.40" evidence="2"/>
<sequence>MTRVDRLRVEHAAQALGIGVATPRLSWIVEGGREQRAYDLEVRFAGADDATIVSVESGDSLHRPWPARPLRSREAAVVRVRAHLVGVDAPTAWSEPVHVEAGLLDPSDWTVDWVSPSLEAPHEGARPATLLRAEFDVTGTIRRARAYVTAHGVYDLEVNGSAASDEVLAPGWSSYRHRLRYRTLDVTEALTGGRNAIGAWLADGWYRGRLGFNGGLWDNYGTDVALLLQLEVEDDLGARVVPLHWTHAPAPIVATGLYEGERHDARLEQAGWSRPGFDAAAWDVPDILPRTQFTAELESPTGPPVRVIEAIAPVTAERRDDGRLLLDFGQNIAGKLRITVAGVPGETLTIRHAEVLDDGELALRPLRTATAEDEFTFATDRPITWTPRFTLHGFRYAEISGWPAGAGADGIEALVVHSDMRRTGWFETDHPLLDRFHENVVWSMRDNFVDLPTDCPQRDERLGWSGDIQVFAPTAAHLFDATGVLENWLRDLAAEQRATGSVLNFHPWIDCGFPADPAAAWGDAAVIVPWTLYRRTGDLDLLRTHFDSMRAWVDQVFALTHETGHWNEGFQLGDWLDPAAPPERPGDSRTDATLVATAYHARTARLVLAAAELLDDTEAVARYARIADLAEAAFRTNYVAPAGRVVSDTVTALSVAIAFGLLEGDQMREAGDRLAELVAEGDHLIATGFVGTPIVCDALAATGHLDDAYHLLLRTEAPSWLYAVTMGATTVWERWDSMLPDGSINPGEMTSFNHYALGAVADFLHRVVGGLAELEPGYRRVRIAPRPGGGLGHAAVRHDSPFGTISCDWIREGGRMCVDVVIPAGVTAEISMPDGRDRVEVVGAGAHRFEFDHRAADLDPPRPRRWNIHNPEERAQMILEGAE</sequence>
<dbReference type="InterPro" id="IPR035398">
    <property type="entry name" value="Bac_rhamnosid_C"/>
</dbReference>
<evidence type="ECO:0000259" key="6">
    <source>
        <dbReference type="Pfam" id="PF17389"/>
    </source>
</evidence>
<feature type="domain" description="Alpha-L-rhamnosidase six-hairpin glycosidase" evidence="6">
    <location>
        <begin position="421"/>
        <end position="768"/>
    </location>
</feature>
<evidence type="ECO:0000259" key="5">
    <source>
        <dbReference type="Pfam" id="PF08531"/>
    </source>
</evidence>
<accession>A0ABN2MTC6</accession>
<dbReference type="Gene3D" id="1.50.10.10">
    <property type="match status" value="1"/>
</dbReference>
<dbReference type="EMBL" id="BAAANK010000005">
    <property type="protein sequence ID" value="GAA1836398.1"/>
    <property type="molecule type" value="Genomic_DNA"/>
</dbReference>
<dbReference type="InterPro" id="IPR035396">
    <property type="entry name" value="Bac_rhamnosid6H"/>
</dbReference>
<proteinExistence type="predicted"/>
<gene>
    <name evidence="8" type="ORF">GCM10009750_21640</name>
</gene>
<evidence type="ECO:0000256" key="2">
    <source>
        <dbReference type="ARBA" id="ARBA00012652"/>
    </source>
</evidence>
<keyword evidence="9" id="KW-1185">Reference proteome</keyword>
<feature type="domain" description="Alpha-L-rhamnosidase concanavalin-like" evidence="4">
    <location>
        <begin position="318"/>
        <end position="417"/>
    </location>
</feature>
<dbReference type="PANTHER" id="PTHR33307">
    <property type="entry name" value="ALPHA-RHAMNOSIDASE (EUROFUNG)"/>
    <property type="match status" value="1"/>
</dbReference>
<organism evidence="8 9">
    <name type="scientific">Agromyces salentinus</name>
    <dbReference type="NCBI Taxonomy" id="269421"/>
    <lineage>
        <taxon>Bacteria</taxon>
        <taxon>Bacillati</taxon>
        <taxon>Actinomycetota</taxon>
        <taxon>Actinomycetes</taxon>
        <taxon>Micrococcales</taxon>
        <taxon>Microbacteriaceae</taxon>
        <taxon>Agromyces</taxon>
    </lineage>
</organism>
<dbReference type="Pfam" id="PF05592">
    <property type="entry name" value="Bac_rhamnosid"/>
    <property type="match status" value="1"/>
</dbReference>
<evidence type="ECO:0000259" key="7">
    <source>
        <dbReference type="Pfam" id="PF17390"/>
    </source>
</evidence>
<dbReference type="InterPro" id="IPR016007">
    <property type="entry name" value="Alpha_rhamnosid"/>
</dbReference>